<name>A0A8X7SIX4_BRACI</name>
<keyword evidence="2" id="KW-1185">Reference proteome</keyword>
<comment type="caution">
    <text evidence="1">The sequence shown here is derived from an EMBL/GenBank/DDBJ whole genome shotgun (WGS) entry which is preliminary data.</text>
</comment>
<organism evidence="1 2">
    <name type="scientific">Brassica carinata</name>
    <name type="common">Ethiopian mustard</name>
    <name type="synonym">Abyssinian cabbage</name>
    <dbReference type="NCBI Taxonomy" id="52824"/>
    <lineage>
        <taxon>Eukaryota</taxon>
        <taxon>Viridiplantae</taxon>
        <taxon>Streptophyta</taxon>
        <taxon>Embryophyta</taxon>
        <taxon>Tracheophyta</taxon>
        <taxon>Spermatophyta</taxon>
        <taxon>Magnoliopsida</taxon>
        <taxon>eudicotyledons</taxon>
        <taxon>Gunneridae</taxon>
        <taxon>Pentapetalae</taxon>
        <taxon>rosids</taxon>
        <taxon>malvids</taxon>
        <taxon>Brassicales</taxon>
        <taxon>Brassicaceae</taxon>
        <taxon>Brassiceae</taxon>
        <taxon>Brassica</taxon>
    </lineage>
</organism>
<evidence type="ECO:0000313" key="2">
    <source>
        <dbReference type="Proteomes" id="UP000886595"/>
    </source>
</evidence>
<proteinExistence type="predicted"/>
<evidence type="ECO:0000313" key="1">
    <source>
        <dbReference type="EMBL" id="KAG2307406.1"/>
    </source>
</evidence>
<sequence>MLIEKNSPMTIQVQTNFVVKIKSPQDSFLSDQNWDKISFEKKLLFVNINGKLDQGFSLVNDSKRQKYKESHSSMM</sequence>
<dbReference type="AlphaFoldDB" id="A0A8X7SIX4"/>
<protein>
    <submittedName>
        <fullName evidence="1">Uncharacterized protein</fullName>
    </submittedName>
</protein>
<gene>
    <name evidence="1" type="ORF">Bca52824_027154</name>
</gene>
<dbReference type="EMBL" id="JAAMPC010000006">
    <property type="protein sequence ID" value="KAG2307406.1"/>
    <property type="molecule type" value="Genomic_DNA"/>
</dbReference>
<dbReference type="Proteomes" id="UP000886595">
    <property type="component" value="Unassembled WGS sequence"/>
</dbReference>
<reference evidence="1 2" key="1">
    <citation type="submission" date="2020-02" db="EMBL/GenBank/DDBJ databases">
        <authorList>
            <person name="Ma Q."/>
            <person name="Huang Y."/>
            <person name="Song X."/>
            <person name="Pei D."/>
        </authorList>
    </citation>
    <scope>NUCLEOTIDE SEQUENCE [LARGE SCALE GENOMIC DNA]</scope>
    <source>
        <strain evidence="1">Sxm20200214</strain>
        <tissue evidence="1">Leaf</tissue>
    </source>
</reference>
<accession>A0A8X7SIX4</accession>